<dbReference type="EMBL" id="CP147407">
    <property type="protein sequence ID" value="WXB98115.1"/>
    <property type="molecule type" value="Genomic_DNA"/>
</dbReference>
<sequence length="183" mass="21541">MIAAGKKVKLSWIDEQDYEELYLLKYGEANPEWKKWDAPYFPLERKTFEGYKRQMAEKPACMEAKITADMQLIGTVAYYWEHEPSNWLEAGIVIYHPDFWNGGYGSEALNLWIENLFTSMPIPRVGITTWSGNERMMHTAAKQGMKLEGRMRKCRLYNGEYYDSIRMGILREEWDARKSRSLS</sequence>
<keyword evidence="2" id="KW-0808">Transferase</keyword>
<keyword evidence="3" id="KW-1185">Reference proteome</keyword>
<dbReference type="InterPro" id="IPR016181">
    <property type="entry name" value="Acyl_CoA_acyltransferase"/>
</dbReference>
<dbReference type="PROSITE" id="PS51186">
    <property type="entry name" value="GNAT"/>
    <property type="match status" value="1"/>
</dbReference>
<organism evidence="2 3">
    <name type="scientific">Metabacillus sediminis</name>
    <dbReference type="NCBI Taxonomy" id="3117746"/>
    <lineage>
        <taxon>Bacteria</taxon>
        <taxon>Bacillati</taxon>
        <taxon>Bacillota</taxon>
        <taxon>Bacilli</taxon>
        <taxon>Bacillales</taxon>
        <taxon>Bacillaceae</taxon>
        <taxon>Metabacillus</taxon>
    </lineage>
</organism>
<dbReference type="SUPFAM" id="SSF55729">
    <property type="entry name" value="Acyl-CoA N-acyltransferases (Nat)"/>
    <property type="match status" value="1"/>
</dbReference>
<proteinExistence type="predicted"/>
<dbReference type="Pfam" id="PF13302">
    <property type="entry name" value="Acetyltransf_3"/>
    <property type="match status" value="1"/>
</dbReference>
<dbReference type="RefSeq" id="WP_338781000.1">
    <property type="nucleotide sequence ID" value="NZ_CP147407.1"/>
</dbReference>
<reference evidence="2 3" key="1">
    <citation type="submission" date="2024-02" db="EMBL/GenBank/DDBJ databases">
        <title>Seven novel Bacillus-like species.</title>
        <authorList>
            <person name="Liu G."/>
        </authorList>
    </citation>
    <scope>NUCLEOTIDE SEQUENCE [LARGE SCALE GENOMIC DNA]</scope>
    <source>
        <strain evidence="2 3">FJAT-52054</strain>
    </source>
</reference>
<evidence type="ECO:0000313" key="2">
    <source>
        <dbReference type="EMBL" id="WXB98115.1"/>
    </source>
</evidence>
<dbReference type="PANTHER" id="PTHR43415:SF4">
    <property type="entry name" value="N-ACETYLTRANSFERASE DOMAIN-CONTAINING PROTEIN"/>
    <property type="match status" value="1"/>
</dbReference>
<dbReference type="Proteomes" id="UP001377337">
    <property type="component" value="Chromosome"/>
</dbReference>
<protein>
    <submittedName>
        <fullName evidence="2">GNAT family protein</fullName>
        <ecNumber evidence="2">2.-.-.-</ecNumber>
    </submittedName>
</protein>
<dbReference type="Gene3D" id="3.40.630.30">
    <property type="match status" value="1"/>
</dbReference>
<gene>
    <name evidence="2" type="ORF">WCV65_06460</name>
</gene>
<feature type="domain" description="N-acetyltransferase" evidence="1">
    <location>
        <begin position="19"/>
        <end position="168"/>
    </location>
</feature>
<evidence type="ECO:0000259" key="1">
    <source>
        <dbReference type="PROSITE" id="PS51186"/>
    </source>
</evidence>
<accession>A0ABZ2NLQ4</accession>
<dbReference type="PANTHER" id="PTHR43415">
    <property type="entry name" value="SPERMIDINE N(1)-ACETYLTRANSFERASE"/>
    <property type="match status" value="1"/>
</dbReference>
<dbReference type="InterPro" id="IPR000182">
    <property type="entry name" value="GNAT_dom"/>
</dbReference>
<dbReference type="EC" id="2.-.-.-" evidence="2"/>
<name>A0ABZ2NLQ4_9BACI</name>
<dbReference type="GO" id="GO:0016740">
    <property type="term" value="F:transferase activity"/>
    <property type="evidence" value="ECO:0007669"/>
    <property type="project" value="UniProtKB-KW"/>
</dbReference>
<evidence type="ECO:0000313" key="3">
    <source>
        <dbReference type="Proteomes" id="UP001377337"/>
    </source>
</evidence>